<proteinExistence type="predicted"/>
<organism evidence="2 3">
    <name type="scientific">Portibacter lacus</name>
    <dbReference type="NCBI Taxonomy" id="1099794"/>
    <lineage>
        <taxon>Bacteria</taxon>
        <taxon>Pseudomonadati</taxon>
        <taxon>Bacteroidota</taxon>
        <taxon>Saprospiria</taxon>
        <taxon>Saprospirales</taxon>
        <taxon>Haliscomenobacteraceae</taxon>
        <taxon>Portibacter</taxon>
    </lineage>
</organism>
<sequence length="287" mass="32114">MQQLYILLMSLLFPLLLNGQQSTDKFDLKYDVKAYQSIRIHNFKGDVKVKAKQGNELRLKVSRTLKSKSNQKLKAAKEEVYLDTTSIDGEFIVFMIAPDKHFKIDDDGSSYYQGENWDNWSKKNIKDYGVEYEFEIEATVPPGVNLYAATHHKDVEVSGIQGNTTVKSHHGSVKASTGGSLVIAKTHHGDVTVDHSSSQVQKGIYKTHHGDIRTSFPSVSAMASMDSHHGSFYTDFDYQHVAQKVNIKKDGTKAKYKYSGATSIKLGSGNGTLTYRTHHGDTFINKN</sequence>
<evidence type="ECO:0000256" key="1">
    <source>
        <dbReference type="SAM" id="SignalP"/>
    </source>
</evidence>
<dbReference type="AlphaFoldDB" id="A0AA37SMD9"/>
<protein>
    <recommendedName>
        <fullName evidence="4">Adhesin domain-containing protein</fullName>
    </recommendedName>
</protein>
<evidence type="ECO:0000313" key="2">
    <source>
        <dbReference type="EMBL" id="GLR17393.1"/>
    </source>
</evidence>
<feature type="signal peptide" evidence="1">
    <location>
        <begin position="1"/>
        <end position="19"/>
    </location>
</feature>
<evidence type="ECO:0000313" key="3">
    <source>
        <dbReference type="Proteomes" id="UP001156666"/>
    </source>
</evidence>
<dbReference type="RefSeq" id="WP_235294102.1">
    <property type="nucleotide sequence ID" value="NZ_BSOH01000011.1"/>
</dbReference>
<keyword evidence="3" id="KW-1185">Reference proteome</keyword>
<name>A0AA37SMD9_9BACT</name>
<evidence type="ECO:0008006" key="4">
    <source>
        <dbReference type="Google" id="ProtNLM"/>
    </source>
</evidence>
<dbReference type="EMBL" id="BSOH01000011">
    <property type="protein sequence ID" value="GLR17393.1"/>
    <property type="molecule type" value="Genomic_DNA"/>
</dbReference>
<dbReference type="Proteomes" id="UP001156666">
    <property type="component" value="Unassembled WGS sequence"/>
</dbReference>
<accession>A0AA37SMD9</accession>
<reference evidence="2" key="2">
    <citation type="submission" date="2023-01" db="EMBL/GenBank/DDBJ databases">
        <title>Draft genome sequence of Portibacter lacus strain NBRC 108769.</title>
        <authorList>
            <person name="Sun Q."/>
            <person name="Mori K."/>
        </authorList>
    </citation>
    <scope>NUCLEOTIDE SEQUENCE</scope>
    <source>
        <strain evidence="2">NBRC 108769</strain>
    </source>
</reference>
<reference evidence="2" key="1">
    <citation type="journal article" date="2014" name="Int. J. Syst. Evol. Microbiol.">
        <title>Complete genome sequence of Corynebacterium casei LMG S-19264T (=DSM 44701T), isolated from a smear-ripened cheese.</title>
        <authorList>
            <consortium name="US DOE Joint Genome Institute (JGI-PGF)"/>
            <person name="Walter F."/>
            <person name="Albersmeier A."/>
            <person name="Kalinowski J."/>
            <person name="Ruckert C."/>
        </authorList>
    </citation>
    <scope>NUCLEOTIDE SEQUENCE</scope>
    <source>
        <strain evidence="2">NBRC 108769</strain>
    </source>
</reference>
<keyword evidence="1" id="KW-0732">Signal</keyword>
<comment type="caution">
    <text evidence="2">The sequence shown here is derived from an EMBL/GenBank/DDBJ whole genome shotgun (WGS) entry which is preliminary data.</text>
</comment>
<gene>
    <name evidence="2" type="ORF">GCM10007940_20080</name>
</gene>
<feature type="chain" id="PRO_5041214783" description="Adhesin domain-containing protein" evidence="1">
    <location>
        <begin position="20"/>
        <end position="287"/>
    </location>
</feature>